<proteinExistence type="predicted"/>
<evidence type="ECO:0000313" key="2">
    <source>
        <dbReference type="Proteomes" id="UP000342249"/>
    </source>
</evidence>
<dbReference type="AlphaFoldDB" id="A0A5N7IUG1"/>
<gene>
    <name evidence="1" type="ORF">E4V82_21040</name>
</gene>
<dbReference type="Proteomes" id="UP000342249">
    <property type="component" value="Unassembled WGS sequence"/>
</dbReference>
<sequence>MNNDDIRDISSKRDGEIIKFKNYIESGKDMEDAVVKRIMKNIGKLETTLLDDKANFIPFNPNSTSIEEEKETIIDKVSVNKSLTYDDRNEVGSKNEENTKKKKIIKKEKINKKTMGVYISMELSKTLNKMVLLSGENENSVVSTLLGNMYNKETKQLNIKISQKEKKARITSFAINSDIVEVIENEAIKTGYKKTEIFEILIRKALEEYDI</sequence>
<name>A0A5N7IUG1_9CLOT</name>
<evidence type="ECO:0000313" key="1">
    <source>
        <dbReference type="EMBL" id="MPQ64567.1"/>
    </source>
</evidence>
<dbReference type="EMBL" id="SPSF01000052">
    <property type="protein sequence ID" value="MPQ64567.1"/>
    <property type="molecule type" value="Genomic_DNA"/>
</dbReference>
<dbReference type="RefSeq" id="WP_152753736.1">
    <property type="nucleotide sequence ID" value="NZ_SPSE01000053.1"/>
</dbReference>
<reference evidence="1 2" key="1">
    <citation type="journal article" date="2019" name="Lett. Appl. Microbiol.">
        <title>A case of 'blown pack' spoilage of vacuum-packaged pork likely associated with Clostridium estertheticum in Canada.</title>
        <authorList>
            <person name="Zhang P."/>
            <person name="Ward P."/>
            <person name="McMullen L.M."/>
            <person name="Yang X."/>
        </authorList>
    </citation>
    <scope>NUCLEOTIDE SEQUENCE [LARGE SCALE GENOMIC DNA]</scope>
    <source>
        <strain evidence="1 2">MA19</strain>
    </source>
</reference>
<organism evidence="1 2">
    <name type="scientific">Clostridium estertheticum</name>
    <dbReference type="NCBI Taxonomy" id="238834"/>
    <lineage>
        <taxon>Bacteria</taxon>
        <taxon>Bacillati</taxon>
        <taxon>Bacillota</taxon>
        <taxon>Clostridia</taxon>
        <taxon>Eubacteriales</taxon>
        <taxon>Clostridiaceae</taxon>
        <taxon>Clostridium</taxon>
    </lineage>
</organism>
<protein>
    <submittedName>
        <fullName evidence="1">Uncharacterized protein</fullName>
    </submittedName>
</protein>
<comment type="caution">
    <text evidence="1">The sequence shown here is derived from an EMBL/GenBank/DDBJ whole genome shotgun (WGS) entry which is preliminary data.</text>
</comment>
<accession>A0A5N7IUG1</accession>